<dbReference type="GO" id="GO:0004151">
    <property type="term" value="F:dihydroorotase activity"/>
    <property type="evidence" value="ECO:0007669"/>
    <property type="project" value="UniProtKB-EC"/>
</dbReference>
<evidence type="ECO:0000259" key="3">
    <source>
        <dbReference type="Pfam" id="PF12890"/>
    </source>
</evidence>
<evidence type="ECO:0000313" key="4">
    <source>
        <dbReference type="EMBL" id="NDY84245.1"/>
    </source>
</evidence>
<dbReference type="InterPro" id="IPR050138">
    <property type="entry name" value="DHOase/Allantoinase_Hydrolase"/>
</dbReference>
<feature type="domain" description="Amidohydrolase-related" evidence="2">
    <location>
        <begin position="260"/>
        <end position="426"/>
    </location>
</feature>
<reference evidence="4" key="1">
    <citation type="submission" date="2020-02" db="EMBL/GenBank/DDBJ databases">
        <authorList>
            <person name="Chen W.-M."/>
        </authorList>
    </citation>
    <scope>NUCLEOTIDE SEQUENCE</scope>
    <source>
        <strain evidence="4">NBD-18</strain>
    </source>
</reference>
<feature type="domain" description="Dihydroorotase catalytic" evidence="3">
    <location>
        <begin position="50"/>
        <end position="235"/>
    </location>
</feature>
<dbReference type="SUPFAM" id="SSF51556">
    <property type="entry name" value="Metallo-dependent hydrolases"/>
    <property type="match status" value="1"/>
</dbReference>
<protein>
    <submittedName>
        <fullName evidence="4">Dihydroorotase</fullName>
        <ecNumber evidence="4">3.5.2.3</ecNumber>
    </submittedName>
</protein>
<evidence type="ECO:0000259" key="2">
    <source>
        <dbReference type="Pfam" id="PF01979"/>
    </source>
</evidence>
<dbReference type="InterPro" id="IPR011059">
    <property type="entry name" value="Metal-dep_hydrolase_composite"/>
</dbReference>
<dbReference type="GO" id="GO:0005737">
    <property type="term" value="C:cytoplasm"/>
    <property type="evidence" value="ECO:0007669"/>
    <property type="project" value="TreeGrafter"/>
</dbReference>
<dbReference type="Gene3D" id="3.20.20.140">
    <property type="entry name" value="Metal-dependent hydrolases"/>
    <property type="match status" value="1"/>
</dbReference>
<dbReference type="InterPro" id="IPR024403">
    <property type="entry name" value="DHOase_cat"/>
</dbReference>
<name>A0A6B2RAE2_9BURK</name>
<dbReference type="GO" id="GO:0004038">
    <property type="term" value="F:allantoinase activity"/>
    <property type="evidence" value="ECO:0007669"/>
    <property type="project" value="TreeGrafter"/>
</dbReference>
<dbReference type="AlphaFoldDB" id="A0A6B2RAE2"/>
<dbReference type="GO" id="GO:0046872">
    <property type="term" value="F:metal ion binding"/>
    <property type="evidence" value="ECO:0007669"/>
    <property type="project" value="InterPro"/>
</dbReference>
<keyword evidence="1" id="KW-0665">Pyrimidine biosynthesis</keyword>
<evidence type="ECO:0000256" key="1">
    <source>
        <dbReference type="ARBA" id="ARBA00022975"/>
    </source>
</evidence>
<dbReference type="NCBIfam" id="TIGR00857">
    <property type="entry name" value="pyrC_multi"/>
    <property type="match status" value="1"/>
</dbReference>
<dbReference type="InterPro" id="IPR004722">
    <property type="entry name" value="DHOase"/>
</dbReference>
<accession>A0A6B2RAE2</accession>
<sequence length="431" mass="46187">MSLHIKNGRVIDPANGVDRVADVFVADGVISGLGQMPEGFRAERVIDATGKLVMPGLVDLAARLREPVEYRTSLQSELRAALAGGITTLVLPPDTDPALDEPGLVEMLKDRARQIDRLNLYPLGAMTVGLKGEVITEMAALTEAGCIAFSQADEPVLDTTVILRAMQYARTFDYVLWLRAQDPWLSKGGVAASGAYASRLGLSGIPTQAETIAIQTLLELQRSSGVRLHLCRLSSAAGIELVRAAKKEGLPVTCDVSVNHVHLTDLDIGFYDSNFRLDPPLRSQRDRDAIRAGLADGTIDAVCSDHNPVDDDAKLLPFAEAEPGATGLELLLSLTLKWAMDANVPLLNALAHVTSSPARVLAASSPDLPACGRIGVGDVADLCLVDQNETWVVDRKTLLSQSAHTPFLGLELPARVCTTIVRGRVVWEKTV</sequence>
<dbReference type="SUPFAM" id="SSF51338">
    <property type="entry name" value="Composite domain of metallo-dependent hydrolases"/>
    <property type="match status" value="1"/>
</dbReference>
<comment type="caution">
    <text evidence="4">The sequence shown here is derived from an EMBL/GenBank/DDBJ whole genome shotgun (WGS) entry which is preliminary data.</text>
</comment>
<dbReference type="InterPro" id="IPR006680">
    <property type="entry name" value="Amidohydro-rel"/>
</dbReference>
<dbReference type="NCBIfam" id="NF005791">
    <property type="entry name" value="PRK07627.1"/>
    <property type="match status" value="1"/>
</dbReference>
<keyword evidence="4" id="KW-0378">Hydrolase</keyword>
<dbReference type="EC" id="3.5.2.3" evidence="4"/>
<organism evidence="4">
    <name type="scientific">Sheuella amnicola</name>
    <dbReference type="NCBI Taxonomy" id="2707330"/>
    <lineage>
        <taxon>Bacteria</taxon>
        <taxon>Pseudomonadati</taxon>
        <taxon>Pseudomonadota</taxon>
        <taxon>Betaproteobacteria</taxon>
        <taxon>Burkholderiales</taxon>
        <taxon>Alcaligenaceae</taxon>
        <taxon>Sheuella</taxon>
    </lineage>
</organism>
<proteinExistence type="predicted"/>
<gene>
    <name evidence="4" type="ORF">G3I67_13510</name>
</gene>
<dbReference type="Pfam" id="PF01979">
    <property type="entry name" value="Amidohydro_1"/>
    <property type="match status" value="1"/>
</dbReference>
<dbReference type="PANTHER" id="PTHR43668">
    <property type="entry name" value="ALLANTOINASE"/>
    <property type="match status" value="1"/>
</dbReference>
<dbReference type="EMBL" id="JAAGRN010000010">
    <property type="protein sequence ID" value="NDY84245.1"/>
    <property type="molecule type" value="Genomic_DNA"/>
</dbReference>
<dbReference type="GO" id="GO:0006145">
    <property type="term" value="P:purine nucleobase catabolic process"/>
    <property type="evidence" value="ECO:0007669"/>
    <property type="project" value="TreeGrafter"/>
</dbReference>
<dbReference type="CDD" id="cd01317">
    <property type="entry name" value="DHOase_IIa"/>
    <property type="match status" value="1"/>
</dbReference>
<dbReference type="RefSeq" id="WP_163656057.1">
    <property type="nucleotide sequence ID" value="NZ_JAAGRN010000010.1"/>
</dbReference>
<dbReference type="PANTHER" id="PTHR43668:SF2">
    <property type="entry name" value="ALLANTOINASE"/>
    <property type="match status" value="1"/>
</dbReference>
<dbReference type="Pfam" id="PF12890">
    <property type="entry name" value="DHOase"/>
    <property type="match status" value="1"/>
</dbReference>
<dbReference type="InterPro" id="IPR032466">
    <property type="entry name" value="Metal_Hydrolase"/>
</dbReference>
<dbReference type="GO" id="GO:0006221">
    <property type="term" value="P:pyrimidine nucleotide biosynthetic process"/>
    <property type="evidence" value="ECO:0007669"/>
    <property type="project" value="UniProtKB-KW"/>
</dbReference>